<dbReference type="EMBL" id="PUHY01000006">
    <property type="protein sequence ID" value="PQO36270.1"/>
    <property type="molecule type" value="Genomic_DNA"/>
</dbReference>
<dbReference type="RefSeq" id="WP_105329560.1">
    <property type="nucleotide sequence ID" value="NZ_PUHY01000006.1"/>
</dbReference>
<dbReference type="PROSITE" id="PS51257">
    <property type="entry name" value="PROKAR_LIPOPROTEIN"/>
    <property type="match status" value="1"/>
</dbReference>
<dbReference type="OrthoDB" id="250291at2"/>
<reference evidence="2 3" key="1">
    <citation type="submission" date="2018-02" db="EMBL/GenBank/DDBJ databases">
        <title>Comparative genomes isolates from brazilian mangrove.</title>
        <authorList>
            <person name="Araujo J.E."/>
            <person name="Taketani R.G."/>
            <person name="Silva M.C.P."/>
            <person name="Loureco M.V."/>
            <person name="Andreote F.D."/>
        </authorList>
    </citation>
    <scope>NUCLEOTIDE SEQUENCE [LARGE SCALE GENOMIC DNA]</scope>
    <source>
        <strain evidence="2 3">Hex-1 MGV</strain>
    </source>
</reference>
<dbReference type="Proteomes" id="UP000238322">
    <property type="component" value="Unassembled WGS sequence"/>
</dbReference>
<name>A0A2S8FW36_9BACT</name>
<evidence type="ECO:0008006" key="4">
    <source>
        <dbReference type="Google" id="ProtNLM"/>
    </source>
</evidence>
<gene>
    <name evidence="2" type="ORF">C5Y83_10170</name>
</gene>
<feature type="transmembrane region" description="Helical" evidence="1">
    <location>
        <begin position="363"/>
        <end position="384"/>
    </location>
</feature>
<feature type="transmembrane region" description="Helical" evidence="1">
    <location>
        <begin position="96"/>
        <end position="116"/>
    </location>
</feature>
<evidence type="ECO:0000313" key="3">
    <source>
        <dbReference type="Proteomes" id="UP000238322"/>
    </source>
</evidence>
<accession>A0A2S8FW36</accession>
<feature type="transmembrane region" description="Helical" evidence="1">
    <location>
        <begin position="290"/>
        <end position="309"/>
    </location>
</feature>
<feature type="transmembrane region" description="Helical" evidence="1">
    <location>
        <begin position="123"/>
        <end position="142"/>
    </location>
</feature>
<dbReference type="AlphaFoldDB" id="A0A2S8FW36"/>
<feature type="transmembrane region" description="Helical" evidence="1">
    <location>
        <begin position="197"/>
        <end position="216"/>
    </location>
</feature>
<keyword evidence="1" id="KW-1133">Transmembrane helix</keyword>
<sequence length="567" mass="62342">MNSKLQLPTWLTQNWGHIPGLMLLVGAACLTIHISFIAAFVPDEIGFFIWSDTMADNSRNASMWSFLFRPNGAGYGSSYWTLYVNVVDQLGPYGLWGMRVLSCTAFISMTLAIAAVGNAVQRYLGYLLAALWLSMPIAWWFGKVTGPETFSLALSIFGVLLLYLASRDERLPWFPKPAVAETLAWLLIGGAVSLKITYLPCAMFAFLIAFGMPNVWEDKSKLDVMKKMLYAVGMMGVGFVICAPVAVLDPHEFLYNVTLLPRDNAWRWDIAKLALSNQLWGWDGVFAGGLAQWGPCPLAIGLLGAAFLLKSPRVFAILLATFLGCWLMICSSGALLGWYWFGFIPMIVLAILWSINEHSSNRVLMTAIVAAITLNVIYQIPAVLGRYEMKSQQAIALTQLDEVQLAIDDKIKDRHYDRVIDYWEVSHVGGLTFPTSPETDIVQMSPPSFPAFTGDKSGPKDPRTSGGRGVEALALSEIFKLGENGTEGKSVLLVLSKRLSAKHAVGDMPTFSRDNIIPKSPPGTTCTQLLDLPFTLVYELTTTGSLSTEEAVDSVRQASLESPNKTY</sequence>
<feature type="transmembrane region" description="Helical" evidence="1">
    <location>
        <begin position="314"/>
        <end position="334"/>
    </location>
</feature>
<evidence type="ECO:0000313" key="2">
    <source>
        <dbReference type="EMBL" id="PQO36270.1"/>
    </source>
</evidence>
<keyword evidence="1" id="KW-0472">Membrane</keyword>
<organism evidence="2 3">
    <name type="scientific">Blastopirellula marina</name>
    <dbReference type="NCBI Taxonomy" id="124"/>
    <lineage>
        <taxon>Bacteria</taxon>
        <taxon>Pseudomonadati</taxon>
        <taxon>Planctomycetota</taxon>
        <taxon>Planctomycetia</taxon>
        <taxon>Pirellulales</taxon>
        <taxon>Pirellulaceae</taxon>
        <taxon>Blastopirellula</taxon>
    </lineage>
</organism>
<feature type="transmembrane region" description="Helical" evidence="1">
    <location>
        <begin position="340"/>
        <end position="356"/>
    </location>
</feature>
<feature type="transmembrane region" description="Helical" evidence="1">
    <location>
        <begin position="21"/>
        <end position="41"/>
    </location>
</feature>
<protein>
    <recommendedName>
        <fullName evidence="4">Glycosyltransferase RgtA/B/C/D-like domain-containing protein</fullName>
    </recommendedName>
</protein>
<evidence type="ECO:0000256" key="1">
    <source>
        <dbReference type="SAM" id="Phobius"/>
    </source>
</evidence>
<feature type="transmembrane region" description="Helical" evidence="1">
    <location>
        <begin position="228"/>
        <end position="248"/>
    </location>
</feature>
<proteinExistence type="predicted"/>
<keyword evidence="1" id="KW-0812">Transmembrane</keyword>
<comment type="caution">
    <text evidence="2">The sequence shown here is derived from an EMBL/GenBank/DDBJ whole genome shotgun (WGS) entry which is preliminary data.</text>
</comment>